<evidence type="ECO:0000256" key="1">
    <source>
        <dbReference type="ARBA" id="ARBA00010316"/>
    </source>
</evidence>
<dbReference type="PANTHER" id="PTHR10658:SF81">
    <property type="entry name" value="PROTEIN RETINAL DEGENERATION B"/>
    <property type="match status" value="1"/>
</dbReference>
<dbReference type="Pfam" id="PF02862">
    <property type="entry name" value="DDHD"/>
    <property type="match status" value="1"/>
</dbReference>
<dbReference type="Pfam" id="PF24694">
    <property type="entry name" value="LNS2_PITM1-3"/>
    <property type="match status" value="1"/>
</dbReference>
<protein>
    <submittedName>
        <fullName evidence="6">DDHD domain-containing protein</fullName>
    </submittedName>
</protein>
<dbReference type="GO" id="GO:0005737">
    <property type="term" value="C:cytoplasm"/>
    <property type="evidence" value="ECO:0007669"/>
    <property type="project" value="UniProtKB-ARBA"/>
</dbReference>
<dbReference type="WBParaSite" id="TMUE_2000007817.1">
    <property type="protein sequence ID" value="TMUE_2000007817.1"/>
    <property type="gene ID" value="WBGene00286834"/>
</dbReference>
<dbReference type="Proteomes" id="UP000046395">
    <property type="component" value="Unassembled WGS sequence"/>
</dbReference>
<keyword evidence="5" id="KW-1185">Reference proteome</keyword>
<evidence type="ECO:0000313" key="5">
    <source>
        <dbReference type="Proteomes" id="UP000046395"/>
    </source>
</evidence>
<proteinExistence type="inferred from homology"/>
<dbReference type="GO" id="GO:0046872">
    <property type="term" value="F:metal ion binding"/>
    <property type="evidence" value="ECO:0007669"/>
    <property type="project" value="InterPro"/>
</dbReference>
<dbReference type="Gene3D" id="3.30.530.20">
    <property type="match status" value="1"/>
</dbReference>
<dbReference type="STRING" id="70415.A0A5S6QLR7"/>
<dbReference type="SUPFAM" id="SSF55961">
    <property type="entry name" value="Bet v1-like"/>
    <property type="match status" value="1"/>
</dbReference>
<comment type="similarity">
    <text evidence="1">Belongs to the PtdIns transfer protein family. PI transfer class IIA subfamily.</text>
</comment>
<dbReference type="InterPro" id="IPR031315">
    <property type="entry name" value="LNS2/PITP"/>
</dbReference>
<keyword evidence="3" id="KW-0106">Calcium</keyword>
<dbReference type="InterPro" id="IPR001666">
    <property type="entry name" value="PI_transfer"/>
</dbReference>
<dbReference type="InterPro" id="IPR055261">
    <property type="entry name" value="PI_transfer_N"/>
</dbReference>
<dbReference type="Pfam" id="PF24695">
    <property type="entry name" value="PITM1-3"/>
    <property type="match status" value="1"/>
</dbReference>
<evidence type="ECO:0000256" key="3">
    <source>
        <dbReference type="ARBA" id="ARBA00022837"/>
    </source>
</evidence>
<accession>A0A5S6QLR7</accession>
<evidence type="ECO:0000256" key="2">
    <source>
        <dbReference type="ARBA" id="ARBA00022553"/>
    </source>
</evidence>
<dbReference type="InterPro" id="IPR004177">
    <property type="entry name" value="DDHD_dom"/>
</dbReference>
<dbReference type="InterPro" id="IPR023393">
    <property type="entry name" value="START-like_dom_sf"/>
</dbReference>
<dbReference type="GO" id="GO:0071944">
    <property type="term" value="C:cell periphery"/>
    <property type="evidence" value="ECO:0007669"/>
    <property type="project" value="UniProtKB-ARBA"/>
</dbReference>
<dbReference type="GO" id="GO:0008526">
    <property type="term" value="F:phosphatidylinositol transfer activity"/>
    <property type="evidence" value="ECO:0007669"/>
    <property type="project" value="TreeGrafter"/>
</dbReference>
<keyword evidence="2" id="KW-0597">Phosphoprotein</keyword>
<dbReference type="SMART" id="SM00775">
    <property type="entry name" value="LNS2"/>
    <property type="match status" value="1"/>
</dbReference>
<dbReference type="GO" id="GO:0008525">
    <property type="term" value="F:phosphatidylcholine transporter activity"/>
    <property type="evidence" value="ECO:0007669"/>
    <property type="project" value="TreeGrafter"/>
</dbReference>
<organism evidence="5 6">
    <name type="scientific">Trichuris muris</name>
    <name type="common">Mouse whipworm</name>
    <dbReference type="NCBI Taxonomy" id="70415"/>
    <lineage>
        <taxon>Eukaryota</taxon>
        <taxon>Metazoa</taxon>
        <taxon>Ecdysozoa</taxon>
        <taxon>Nematoda</taxon>
        <taxon>Enoplea</taxon>
        <taxon>Dorylaimia</taxon>
        <taxon>Trichinellida</taxon>
        <taxon>Trichuridae</taxon>
        <taxon>Trichuris</taxon>
    </lineage>
</organism>
<dbReference type="InterPro" id="IPR036412">
    <property type="entry name" value="HAD-like_sf"/>
</dbReference>
<evidence type="ECO:0000259" key="4">
    <source>
        <dbReference type="PROSITE" id="PS51043"/>
    </source>
</evidence>
<dbReference type="FunFam" id="3.30.530.20:FF:000028">
    <property type="entry name" value="Phosphatidylinositol transfer protein 5"/>
    <property type="match status" value="1"/>
</dbReference>
<reference evidence="6" key="1">
    <citation type="submission" date="2019-12" db="UniProtKB">
        <authorList>
            <consortium name="WormBaseParasite"/>
        </authorList>
    </citation>
    <scope>IDENTIFICATION</scope>
</reference>
<dbReference type="PRINTS" id="PR00391">
    <property type="entry name" value="PITRANSFER"/>
</dbReference>
<dbReference type="SUPFAM" id="SSF56784">
    <property type="entry name" value="HAD-like"/>
    <property type="match status" value="1"/>
</dbReference>
<dbReference type="PANTHER" id="PTHR10658">
    <property type="entry name" value="PHOSPHATIDYLINOSITOL TRANSFER PROTEIN"/>
    <property type="match status" value="1"/>
</dbReference>
<dbReference type="SMART" id="SM01127">
    <property type="entry name" value="DDHD"/>
    <property type="match status" value="1"/>
</dbReference>
<dbReference type="PROSITE" id="PS51043">
    <property type="entry name" value="DDHD"/>
    <property type="match status" value="1"/>
</dbReference>
<sequence length="1291" mass="144434">MRSCHIAYRRAELCNKQWLSRSATSTRSGVETYLSVGVVGRLIALQRSLKASTPWTISHWPSALVHRENGDLRSFNILTTLYYGWPIVSLLLPRYSASAGWASRDALVHGEPCCLEPKLTSMLDLVKVFRLVGDWCSRRLAAWPFHQLQNAPPSLATGMLIKEYRILLPLSVDEYRIAQLYMIQRKSQEETKGANSGVEIIVNEPYHHADGSSGQYTFKIYHVEGHLPAWFRSILPDSAMRIVEESWNAYPYTKTRFSCPFIDKFFLEVETKYFDDAGCQENVFNLSDAELNSRQVDVMDIVRDSISSADYKKEEDPKLYKSTVTGRGPLSDSWVEECISNGTAIMCAYKLCRVQFNYWGMQSKVEKFVHDFALRRTMLRAHRQVWAWQDEWFNLSMEDIRRLETQAQRVLQQLMAGNNVYDATCNESTAEMVSGRVGVDYSAFGRLNSTKEAQKAASSEEEDDEDDVYFDALEFNSVAEGDNHLGNRSGNEQIKTLERPIGKLGKLLLIFHGGHILDACSDQTTAHCKEQDVRAFSATLDNIVLKHYQSMEGVIAVRLVPCANVFCDSLKLLQGVCPYCSSQNRDGARKFWSFAPSLIPVMSTQSMKYSEELSRAVESANRVYEEFLNSEVGAGFVGEVSICGDAVGGLLAFDALCTPPASHAYSSNAKHWYTFCSTANEERLAESDPATQDGFSTLANGRQFAPPTGDRAGKLDRQSTITTLTESSTVPLKFPVENLFLFGTSLGLVLSSRRLSSGCHTLPACNCRNVYNLYYASDLSSARIEPLLLQEFSSIQPMKILPYSQFPLGDGQSLHMLDWLKMDIPNGANSVPSSPWSTTPSSPAWSATRLRGSLACLSMDTSSFMSKGSPHRASSAADSLSQWWGSKRIDYELFAPDDLLRLPFLSLSSFFYASFWESCDVAAFVLRQLLSGGTTRSSTVEADAGLTVGTADKWLRRHTGLKLKNVAANHRANDVIASENHRQVLMARFMYGPFDMIALSGECVDIYMMNQGPVGDWTYCGTELTDNHGRLKFELKNPLPVGLYPVRMIVKGDRTFSDLCLAVLPPETECVVFSIDGSFTASMSLTGRNPKVRPAAVDVARFWQDLDYLILYVSARPDVQQRMVTCWLAEHNFPFGLLFFNEGFSADLLKQKTNTLKSLTADCKIKIEVAYGSSKDVRGYRELGLDADHIFAIGKISKKLQPDCTPLLDGYSKHLTNLRNHDLPAVARPAAGKGQLVVQRSRFSFGDYLSSFRKSFSVHRTRSFTPQCSRRPFLGTSELKICRVAKRLSDV</sequence>
<feature type="domain" description="DDHD" evidence="4">
    <location>
        <begin position="732"/>
        <end position="931"/>
    </location>
</feature>
<dbReference type="GO" id="GO:0035091">
    <property type="term" value="F:phosphatidylinositol binding"/>
    <property type="evidence" value="ECO:0007669"/>
    <property type="project" value="TreeGrafter"/>
</dbReference>
<dbReference type="GO" id="GO:0031210">
    <property type="term" value="F:phosphatidylcholine binding"/>
    <property type="evidence" value="ECO:0007669"/>
    <property type="project" value="TreeGrafter"/>
</dbReference>
<name>A0A5S6QLR7_TRIMR</name>
<dbReference type="Pfam" id="PF02121">
    <property type="entry name" value="IP_trans"/>
    <property type="match status" value="1"/>
</dbReference>
<evidence type="ECO:0000313" key="6">
    <source>
        <dbReference type="WBParaSite" id="TMUE_2000007817.1"/>
    </source>
</evidence>